<evidence type="ECO:0000256" key="1">
    <source>
        <dbReference type="ARBA" id="ARBA00004496"/>
    </source>
</evidence>
<keyword evidence="11" id="KW-1185">Reference proteome</keyword>
<dbReference type="AlphaFoldDB" id="A0A0C9W916"/>
<keyword evidence="3" id="KW-0963">Cytoplasm</keyword>
<accession>A0A0C9W916</accession>
<dbReference type="GO" id="GO:0003743">
    <property type="term" value="F:translation initiation factor activity"/>
    <property type="evidence" value="ECO:0007669"/>
    <property type="project" value="UniProtKB-KW"/>
</dbReference>
<protein>
    <submittedName>
        <fullName evidence="10">Unplaced genomic scaffold scaffold_49, whole genome shotgun sequence</fullName>
    </submittedName>
</protein>
<dbReference type="HOGENOM" id="CLU_030857_1_0_1"/>
<evidence type="ECO:0000256" key="3">
    <source>
        <dbReference type="ARBA" id="ARBA00022490"/>
    </source>
</evidence>
<dbReference type="Gene3D" id="1.25.40.180">
    <property type="match status" value="1"/>
</dbReference>
<name>A0A0C9W916_9AGAM</name>
<evidence type="ECO:0000313" key="11">
    <source>
        <dbReference type="Proteomes" id="UP000053820"/>
    </source>
</evidence>
<evidence type="ECO:0000313" key="10">
    <source>
        <dbReference type="EMBL" id="KIJ59651.1"/>
    </source>
</evidence>
<dbReference type="Pfam" id="PF02854">
    <property type="entry name" value="MIF4G"/>
    <property type="match status" value="1"/>
</dbReference>
<dbReference type="PANTHER" id="PTHR23253">
    <property type="entry name" value="EUKARYOTIC TRANSLATION INITIATION FACTOR 4 GAMMA"/>
    <property type="match status" value="1"/>
</dbReference>
<organism evidence="10 11">
    <name type="scientific">Hydnomerulius pinastri MD-312</name>
    <dbReference type="NCBI Taxonomy" id="994086"/>
    <lineage>
        <taxon>Eukaryota</taxon>
        <taxon>Fungi</taxon>
        <taxon>Dikarya</taxon>
        <taxon>Basidiomycota</taxon>
        <taxon>Agaricomycotina</taxon>
        <taxon>Agaricomycetes</taxon>
        <taxon>Agaricomycetidae</taxon>
        <taxon>Boletales</taxon>
        <taxon>Boletales incertae sedis</taxon>
        <taxon>Leucogyrophana</taxon>
    </lineage>
</organism>
<dbReference type="SMART" id="SM00543">
    <property type="entry name" value="MIF4G"/>
    <property type="match status" value="1"/>
</dbReference>
<feature type="region of interest" description="Disordered" evidence="8">
    <location>
        <begin position="1"/>
        <end position="68"/>
    </location>
</feature>
<reference evidence="10 11" key="1">
    <citation type="submission" date="2014-04" db="EMBL/GenBank/DDBJ databases">
        <title>Evolutionary Origins and Diversification of the Mycorrhizal Mutualists.</title>
        <authorList>
            <consortium name="DOE Joint Genome Institute"/>
            <consortium name="Mycorrhizal Genomics Consortium"/>
            <person name="Kohler A."/>
            <person name="Kuo A."/>
            <person name="Nagy L.G."/>
            <person name="Floudas D."/>
            <person name="Copeland A."/>
            <person name="Barry K.W."/>
            <person name="Cichocki N."/>
            <person name="Veneault-Fourrey C."/>
            <person name="LaButti K."/>
            <person name="Lindquist E.A."/>
            <person name="Lipzen A."/>
            <person name="Lundell T."/>
            <person name="Morin E."/>
            <person name="Murat C."/>
            <person name="Riley R."/>
            <person name="Ohm R."/>
            <person name="Sun H."/>
            <person name="Tunlid A."/>
            <person name="Henrissat B."/>
            <person name="Grigoriev I.V."/>
            <person name="Hibbett D.S."/>
            <person name="Martin F."/>
        </authorList>
    </citation>
    <scope>NUCLEOTIDE SEQUENCE [LARGE SCALE GENOMIC DNA]</scope>
    <source>
        <strain evidence="10 11">MD-312</strain>
    </source>
</reference>
<dbReference type="EMBL" id="KN839883">
    <property type="protein sequence ID" value="KIJ59651.1"/>
    <property type="molecule type" value="Genomic_DNA"/>
</dbReference>
<dbReference type="InterPro" id="IPR003890">
    <property type="entry name" value="MIF4G-like_typ-3"/>
</dbReference>
<feature type="domain" description="MIF4G" evidence="9">
    <location>
        <begin position="75"/>
        <end position="307"/>
    </location>
</feature>
<dbReference type="FunFam" id="1.25.40.180:FF:000020">
    <property type="entry name" value="Eukaryotic translation initiation factor subunit"/>
    <property type="match status" value="1"/>
</dbReference>
<keyword evidence="7" id="KW-0648">Protein biosynthesis</keyword>
<gene>
    <name evidence="10" type="ORF">HYDPIDRAFT_100315</name>
</gene>
<comment type="similarity">
    <text evidence="2">Belongs to the eukaryotic initiation factor 4G family.</text>
</comment>
<evidence type="ECO:0000256" key="8">
    <source>
        <dbReference type="SAM" id="MobiDB-lite"/>
    </source>
</evidence>
<dbReference type="GO" id="GO:0010494">
    <property type="term" value="C:cytoplasmic stress granule"/>
    <property type="evidence" value="ECO:0007669"/>
    <property type="project" value="UniProtKB-ARBA"/>
</dbReference>
<evidence type="ECO:0000256" key="7">
    <source>
        <dbReference type="ARBA" id="ARBA00022917"/>
    </source>
</evidence>
<dbReference type="GO" id="GO:0003729">
    <property type="term" value="F:mRNA binding"/>
    <property type="evidence" value="ECO:0007669"/>
    <property type="project" value="TreeGrafter"/>
</dbReference>
<keyword evidence="5" id="KW-0597">Phosphoprotein</keyword>
<keyword evidence="4" id="KW-0396">Initiation factor</keyword>
<keyword evidence="6" id="KW-0694">RNA-binding</keyword>
<dbReference type="InterPro" id="IPR016024">
    <property type="entry name" value="ARM-type_fold"/>
</dbReference>
<dbReference type="OrthoDB" id="514777at2759"/>
<proteinExistence type="inferred from homology"/>
<evidence type="ECO:0000256" key="4">
    <source>
        <dbReference type="ARBA" id="ARBA00022540"/>
    </source>
</evidence>
<dbReference type="Proteomes" id="UP000053820">
    <property type="component" value="Unassembled WGS sequence"/>
</dbReference>
<sequence length="342" mass="38884">MSKTRRRKLAQQLREASKLESDAQTSQRGSAGDFLGGRILTGVPPLQKSPNRWVPPNERARNETPPASLSPKVVDALVTNHLNRLTRKDFDSISDKIIKIFNLSAQEKDGRMVIHIIRLIFEQAVDESQRNELHARLCWKAVEQIGPEVKDEALRDAQGNPISGGTLLRKYVLNRCQEDFERGWTQSETTGGDGKDSALINPSEARIARWFSLTKFMGELFKLKLITERIMHECIKKLLANTESPDEVEIESLCVLLWAVGQVLDVPMARAHMDVYFTRMKELCKSGVLSPRIRRLLQDVIDLRERRWVTPATTTIIGTEKVSNWYTLQLCPRVLTTRLASD</sequence>
<evidence type="ECO:0000256" key="2">
    <source>
        <dbReference type="ARBA" id="ARBA00005775"/>
    </source>
</evidence>
<comment type="subcellular location">
    <subcellularLocation>
        <location evidence="1">Cytoplasm</location>
    </subcellularLocation>
</comment>
<evidence type="ECO:0000259" key="9">
    <source>
        <dbReference type="SMART" id="SM00543"/>
    </source>
</evidence>
<dbReference type="SUPFAM" id="SSF48371">
    <property type="entry name" value="ARM repeat"/>
    <property type="match status" value="1"/>
</dbReference>
<dbReference type="PANTHER" id="PTHR23253:SF9">
    <property type="entry name" value="EUKARYOTIC TRANSLATION INITIATION FACTOR 4 GAMMA 2"/>
    <property type="match status" value="1"/>
</dbReference>
<evidence type="ECO:0000256" key="5">
    <source>
        <dbReference type="ARBA" id="ARBA00022553"/>
    </source>
</evidence>
<dbReference type="GO" id="GO:0016281">
    <property type="term" value="C:eukaryotic translation initiation factor 4F complex"/>
    <property type="evidence" value="ECO:0007669"/>
    <property type="project" value="TreeGrafter"/>
</dbReference>
<evidence type="ECO:0000256" key="6">
    <source>
        <dbReference type="ARBA" id="ARBA00022884"/>
    </source>
</evidence>